<name>A0A1B0DJW9_PHLPP</name>
<organism evidence="1 2">
    <name type="scientific">Phlebotomus papatasi</name>
    <name type="common">Sandfly</name>
    <dbReference type="NCBI Taxonomy" id="29031"/>
    <lineage>
        <taxon>Eukaryota</taxon>
        <taxon>Metazoa</taxon>
        <taxon>Ecdysozoa</taxon>
        <taxon>Arthropoda</taxon>
        <taxon>Hexapoda</taxon>
        <taxon>Insecta</taxon>
        <taxon>Pterygota</taxon>
        <taxon>Neoptera</taxon>
        <taxon>Endopterygota</taxon>
        <taxon>Diptera</taxon>
        <taxon>Nematocera</taxon>
        <taxon>Psychodoidea</taxon>
        <taxon>Psychodidae</taxon>
        <taxon>Phlebotomus</taxon>
        <taxon>Phlebotomus</taxon>
    </lineage>
</organism>
<evidence type="ECO:0000313" key="1">
    <source>
        <dbReference type="EnsemblMetazoa" id="PPAI008543-PA"/>
    </source>
</evidence>
<dbReference type="EMBL" id="AJVK01001188">
    <property type="status" value="NOT_ANNOTATED_CDS"/>
    <property type="molecule type" value="Genomic_DNA"/>
</dbReference>
<proteinExistence type="predicted"/>
<dbReference type="VEuPathDB" id="VectorBase:PPAPM1_010192"/>
<dbReference type="EnsemblMetazoa" id="PPAI008543-RA">
    <property type="protein sequence ID" value="PPAI008543-PA"/>
    <property type="gene ID" value="PPAI008543"/>
</dbReference>
<dbReference type="InterPro" id="IPR029044">
    <property type="entry name" value="Nucleotide-diphossugar_trans"/>
</dbReference>
<dbReference type="VEuPathDB" id="VectorBase:PPAI008543"/>
<keyword evidence="2" id="KW-1185">Reference proteome</keyword>
<dbReference type="AlphaFoldDB" id="A0A1B0DJW9"/>
<dbReference type="Gene3D" id="3.90.550.10">
    <property type="entry name" value="Spore Coat Polysaccharide Biosynthesis Protein SpsA, Chain A"/>
    <property type="match status" value="1"/>
</dbReference>
<accession>A0A1B0DJW9</accession>
<reference evidence="1" key="1">
    <citation type="submission" date="2022-08" db="UniProtKB">
        <authorList>
            <consortium name="EnsemblMetazoa"/>
        </authorList>
    </citation>
    <scope>IDENTIFICATION</scope>
    <source>
        <strain evidence="1">Israel</strain>
    </source>
</reference>
<dbReference type="Proteomes" id="UP000092462">
    <property type="component" value="Unassembled WGS sequence"/>
</dbReference>
<sequence>MQPPRSTFRLVPFSFVDDGIENRALRLRDAATVAAAQYPEHEIASSTSPQGAPIALVPETSPRLSWDYFDEAGYIARGGLRNGEDPYLRNRFNQQASDLLPSNREIPDTRNPM</sequence>
<evidence type="ECO:0000313" key="2">
    <source>
        <dbReference type="Proteomes" id="UP000092462"/>
    </source>
</evidence>
<protein>
    <submittedName>
        <fullName evidence="1">Uncharacterized protein</fullName>
    </submittedName>
</protein>